<dbReference type="Proteomes" id="UP000799302">
    <property type="component" value="Unassembled WGS sequence"/>
</dbReference>
<protein>
    <submittedName>
        <fullName evidence="2">Uncharacterized protein</fullName>
    </submittedName>
</protein>
<feature type="compositionally biased region" description="Acidic residues" evidence="1">
    <location>
        <begin position="106"/>
        <end position="124"/>
    </location>
</feature>
<dbReference type="EMBL" id="MU004233">
    <property type="protein sequence ID" value="KAF2670992.1"/>
    <property type="molecule type" value="Genomic_DNA"/>
</dbReference>
<gene>
    <name evidence="2" type="ORF">BT63DRAFT_453364</name>
</gene>
<reference evidence="2" key="1">
    <citation type="journal article" date="2020" name="Stud. Mycol.">
        <title>101 Dothideomycetes genomes: a test case for predicting lifestyles and emergence of pathogens.</title>
        <authorList>
            <person name="Haridas S."/>
            <person name="Albert R."/>
            <person name="Binder M."/>
            <person name="Bloem J."/>
            <person name="Labutti K."/>
            <person name="Salamov A."/>
            <person name="Andreopoulos B."/>
            <person name="Baker S."/>
            <person name="Barry K."/>
            <person name="Bills G."/>
            <person name="Bluhm B."/>
            <person name="Cannon C."/>
            <person name="Castanera R."/>
            <person name="Culley D."/>
            <person name="Daum C."/>
            <person name="Ezra D."/>
            <person name="Gonzalez J."/>
            <person name="Henrissat B."/>
            <person name="Kuo A."/>
            <person name="Liang C."/>
            <person name="Lipzen A."/>
            <person name="Lutzoni F."/>
            <person name="Magnuson J."/>
            <person name="Mondo S."/>
            <person name="Nolan M."/>
            <person name="Ohm R."/>
            <person name="Pangilinan J."/>
            <person name="Park H.-J."/>
            <person name="Ramirez L."/>
            <person name="Alfaro M."/>
            <person name="Sun H."/>
            <person name="Tritt A."/>
            <person name="Yoshinaga Y."/>
            <person name="Zwiers L.-H."/>
            <person name="Turgeon B."/>
            <person name="Goodwin S."/>
            <person name="Spatafora J."/>
            <person name="Crous P."/>
            <person name="Grigoriev I."/>
        </authorList>
    </citation>
    <scope>NUCLEOTIDE SEQUENCE</scope>
    <source>
        <strain evidence="2">CBS 115976</strain>
    </source>
</reference>
<sequence length="177" mass="19345">MPGRHWSVSAYDTRDLKAAQNEFLAGVRSALEPQAPRAPPTKIAPLQRRVLQNLLEPSVEASSFTQSPGFSLPTKPLAVDDPDISHSKTHNSNDDSSTLSEVSSTLEEDCDTSEEDCDTVDEESDTSKDQSNYSDEDHKPSDETSDTLADASDYSPESPPIQTWTTLADLSYHGSTR</sequence>
<dbReference type="AlphaFoldDB" id="A0A6A6UFM8"/>
<name>A0A6A6UFM8_9PEZI</name>
<evidence type="ECO:0000256" key="1">
    <source>
        <dbReference type="SAM" id="MobiDB-lite"/>
    </source>
</evidence>
<keyword evidence="3" id="KW-1185">Reference proteome</keyword>
<organism evidence="2 3">
    <name type="scientific">Microthyrium microscopicum</name>
    <dbReference type="NCBI Taxonomy" id="703497"/>
    <lineage>
        <taxon>Eukaryota</taxon>
        <taxon>Fungi</taxon>
        <taxon>Dikarya</taxon>
        <taxon>Ascomycota</taxon>
        <taxon>Pezizomycotina</taxon>
        <taxon>Dothideomycetes</taxon>
        <taxon>Dothideomycetes incertae sedis</taxon>
        <taxon>Microthyriales</taxon>
        <taxon>Microthyriaceae</taxon>
        <taxon>Microthyrium</taxon>
    </lineage>
</organism>
<feature type="compositionally biased region" description="Low complexity" evidence="1">
    <location>
        <begin position="94"/>
        <end position="105"/>
    </location>
</feature>
<accession>A0A6A6UFM8</accession>
<evidence type="ECO:0000313" key="3">
    <source>
        <dbReference type="Proteomes" id="UP000799302"/>
    </source>
</evidence>
<feature type="region of interest" description="Disordered" evidence="1">
    <location>
        <begin position="59"/>
        <end position="177"/>
    </location>
</feature>
<feature type="compositionally biased region" description="Polar residues" evidence="1">
    <location>
        <begin position="60"/>
        <end position="69"/>
    </location>
</feature>
<proteinExistence type="predicted"/>
<evidence type="ECO:0000313" key="2">
    <source>
        <dbReference type="EMBL" id="KAF2670992.1"/>
    </source>
</evidence>
<feature type="compositionally biased region" description="Polar residues" evidence="1">
    <location>
        <begin position="160"/>
        <end position="177"/>
    </location>
</feature>